<sequence>MPDSSSAWRFSSNQSRINPPSPEVKREDTTTNDPWSIWCPELSEGAQISVLPPKPSPQTSPPVEPEHPRTAPLFSMLLESKHEGPLVMEVGGSHMYVPVDRKTGMGEAQKRRQRNAEASARSRKKRVLKEAEVRKKTEEARREIQENDKILKEKDEEIEIWRRKSAKKLEDEELENKRLTTLLEDEAVPEEMTQMSYAPDATLLGATYDPIFNPFLTPDYYLAGDDYAADPTELYWDCIQSLYTQYE</sequence>
<evidence type="ECO:0000256" key="1">
    <source>
        <dbReference type="SAM" id="Coils"/>
    </source>
</evidence>
<evidence type="ECO:0000256" key="2">
    <source>
        <dbReference type="SAM" id="MobiDB-lite"/>
    </source>
</evidence>
<evidence type="ECO:0000313" key="4">
    <source>
        <dbReference type="EMBL" id="KAG6303120.1"/>
    </source>
</evidence>
<evidence type="ECO:0000313" key="5">
    <source>
        <dbReference type="Proteomes" id="UP000707071"/>
    </source>
</evidence>
<feature type="compositionally biased region" description="Basic and acidic residues" evidence="2">
    <location>
        <begin position="100"/>
        <end position="110"/>
    </location>
</feature>
<feature type="domain" description="BZIP" evidence="3">
    <location>
        <begin position="110"/>
        <end position="125"/>
    </location>
</feature>
<keyword evidence="1" id="KW-0175">Coiled coil</keyword>
<dbReference type="EMBL" id="SRRH01000013">
    <property type="protein sequence ID" value="KAG6303120.1"/>
    <property type="molecule type" value="Genomic_DNA"/>
</dbReference>
<feature type="region of interest" description="Disordered" evidence="2">
    <location>
        <begin position="100"/>
        <end position="127"/>
    </location>
</feature>
<accession>A0A9P7QNH8</accession>
<organism evidence="4 5">
    <name type="scientific">Claviceps aff. purpurea</name>
    <dbReference type="NCBI Taxonomy" id="1967640"/>
    <lineage>
        <taxon>Eukaryota</taxon>
        <taxon>Fungi</taxon>
        <taxon>Dikarya</taxon>
        <taxon>Ascomycota</taxon>
        <taxon>Pezizomycotina</taxon>
        <taxon>Sordariomycetes</taxon>
        <taxon>Hypocreomycetidae</taxon>
        <taxon>Hypocreales</taxon>
        <taxon>Clavicipitaceae</taxon>
        <taxon>Claviceps</taxon>
    </lineage>
</organism>
<keyword evidence="5" id="KW-1185">Reference proteome</keyword>
<protein>
    <recommendedName>
        <fullName evidence="3">BZIP domain-containing protein</fullName>
    </recommendedName>
</protein>
<gene>
    <name evidence="4" type="ORF">E4U09_000918</name>
</gene>
<evidence type="ECO:0000259" key="3">
    <source>
        <dbReference type="PROSITE" id="PS00036"/>
    </source>
</evidence>
<dbReference type="GO" id="GO:0003700">
    <property type="term" value="F:DNA-binding transcription factor activity"/>
    <property type="evidence" value="ECO:0007669"/>
    <property type="project" value="InterPro"/>
</dbReference>
<feature type="coiled-coil region" evidence="1">
    <location>
        <begin position="128"/>
        <end position="157"/>
    </location>
</feature>
<name>A0A9P7QNH8_9HYPO</name>
<feature type="compositionally biased region" description="Pro residues" evidence="2">
    <location>
        <begin position="52"/>
        <end position="63"/>
    </location>
</feature>
<proteinExistence type="predicted"/>
<dbReference type="AlphaFoldDB" id="A0A9P7QNH8"/>
<comment type="caution">
    <text evidence="4">The sequence shown here is derived from an EMBL/GenBank/DDBJ whole genome shotgun (WGS) entry which is preliminary data.</text>
</comment>
<dbReference type="Proteomes" id="UP000707071">
    <property type="component" value="Unassembled WGS sequence"/>
</dbReference>
<reference evidence="4 5" key="1">
    <citation type="journal article" date="2020" name="bioRxiv">
        <title>Whole genome comparisons of ergot fungi reveals the divergence and evolution of species within the genus Claviceps are the result of varying mechanisms driving genome evolution and host range expansion.</title>
        <authorList>
            <person name="Wyka S.A."/>
            <person name="Mondo S.J."/>
            <person name="Liu M."/>
            <person name="Dettman J."/>
            <person name="Nalam V."/>
            <person name="Broders K.D."/>
        </authorList>
    </citation>
    <scope>NUCLEOTIDE SEQUENCE [LARGE SCALE GENOMIC DNA]</scope>
    <source>
        <strain evidence="4 5">Clav52</strain>
    </source>
</reference>
<dbReference type="InterPro" id="IPR004827">
    <property type="entry name" value="bZIP"/>
</dbReference>
<dbReference type="PROSITE" id="PS00036">
    <property type="entry name" value="BZIP_BASIC"/>
    <property type="match status" value="1"/>
</dbReference>
<feature type="compositionally biased region" description="Polar residues" evidence="2">
    <location>
        <begin position="1"/>
        <end position="18"/>
    </location>
</feature>
<feature type="region of interest" description="Disordered" evidence="2">
    <location>
        <begin position="1"/>
        <end position="71"/>
    </location>
</feature>